<protein>
    <submittedName>
        <fullName evidence="1">Uncharacterized protein</fullName>
    </submittedName>
</protein>
<sequence>MAPTNGEEREDRKELEIEKEKEKKKFIQNMVMDAWVVR</sequence>
<evidence type="ECO:0000313" key="1">
    <source>
        <dbReference type="EMBL" id="OMO51083.1"/>
    </source>
</evidence>
<organism evidence="1 2">
    <name type="scientific">Corchorus capsularis</name>
    <name type="common">Jute</name>
    <dbReference type="NCBI Taxonomy" id="210143"/>
    <lineage>
        <taxon>Eukaryota</taxon>
        <taxon>Viridiplantae</taxon>
        <taxon>Streptophyta</taxon>
        <taxon>Embryophyta</taxon>
        <taxon>Tracheophyta</taxon>
        <taxon>Spermatophyta</taxon>
        <taxon>Magnoliopsida</taxon>
        <taxon>eudicotyledons</taxon>
        <taxon>Gunneridae</taxon>
        <taxon>Pentapetalae</taxon>
        <taxon>rosids</taxon>
        <taxon>malvids</taxon>
        <taxon>Malvales</taxon>
        <taxon>Malvaceae</taxon>
        <taxon>Grewioideae</taxon>
        <taxon>Apeibeae</taxon>
        <taxon>Corchorus</taxon>
    </lineage>
</organism>
<reference evidence="1 2" key="1">
    <citation type="submission" date="2013-09" db="EMBL/GenBank/DDBJ databases">
        <title>Corchorus capsularis genome sequencing.</title>
        <authorList>
            <person name="Alam M."/>
            <person name="Haque M.S."/>
            <person name="Islam M.S."/>
            <person name="Emdad E.M."/>
            <person name="Islam M.M."/>
            <person name="Ahmed B."/>
            <person name="Halim A."/>
            <person name="Hossen Q.M.M."/>
            <person name="Hossain M.Z."/>
            <person name="Ahmed R."/>
            <person name="Khan M.M."/>
            <person name="Islam R."/>
            <person name="Rashid M.M."/>
            <person name="Khan S.A."/>
            <person name="Rahman M.S."/>
            <person name="Alam M."/>
        </authorList>
    </citation>
    <scope>NUCLEOTIDE SEQUENCE [LARGE SCALE GENOMIC DNA]</scope>
    <source>
        <strain evidence="2">cv. CVL-1</strain>
        <tissue evidence="1">Whole seedling</tissue>
    </source>
</reference>
<name>A0A1R3FZ25_COCAP</name>
<proteinExistence type="predicted"/>
<dbReference type="Proteomes" id="UP000188268">
    <property type="component" value="Unassembled WGS sequence"/>
</dbReference>
<comment type="caution">
    <text evidence="1">The sequence shown here is derived from an EMBL/GenBank/DDBJ whole genome shotgun (WGS) entry which is preliminary data.</text>
</comment>
<keyword evidence="2" id="KW-1185">Reference proteome</keyword>
<evidence type="ECO:0000313" key="2">
    <source>
        <dbReference type="Proteomes" id="UP000188268"/>
    </source>
</evidence>
<dbReference type="AlphaFoldDB" id="A0A1R3FZ25"/>
<accession>A0A1R3FZ25</accession>
<gene>
    <name evidence="1" type="ORF">CCACVL1_30018</name>
</gene>
<dbReference type="Gramene" id="OMO51083">
    <property type="protein sequence ID" value="OMO51083"/>
    <property type="gene ID" value="CCACVL1_30018"/>
</dbReference>
<dbReference type="EMBL" id="AWWV01015958">
    <property type="protein sequence ID" value="OMO51083.1"/>
    <property type="molecule type" value="Genomic_DNA"/>
</dbReference>